<feature type="region of interest" description="Disordered" evidence="6">
    <location>
        <begin position="46"/>
        <end position="154"/>
    </location>
</feature>
<dbReference type="PROSITE" id="PS00065">
    <property type="entry name" value="D_2_HYDROXYACID_DH_1"/>
    <property type="match status" value="1"/>
</dbReference>
<dbReference type="GO" id="GO:0008270">
    <property type="term" value="F:zinc ion binding"/>
    <property type="evidence" value="ECO:0007669"/>
    <property type="project" value="InterPro"/>
</dbReference>
<proteinExistence type="inferred from homology"/>
<evidence type="ECO:0000256" key="3">
    <source>
        <dbReference type="ARBA" id="ARBA00022833"/>
    </source>
</evidence>
<dbReference type="Proteomes" id="UP000541444">
    <property type="component" value="Unassembled WGS sequence"/>
</dbReference>
<dbReference type="Gene3D" id="3.40.50.720">
    <property type="entry name" value="NAD(P)-binding Rossmann-like Domain"/>
    <property type="match status" value="1"/>
</dbReference>
<accession>A0A7J7N9L7</accession>
<keyword evidence="2 5" id="KW-0479">Metal-binding</keyword>
<dbReference type="PANTHER" id="PTHR42683">
    <property type="entry name" value="ALDEHYDE REDUCTASE"/>
    <property type="match status" value="1"/>
</dbReference>
<dbReference type="InterPro" id="IPR029752">
    <property type="entry name" value="D-isomer_DH_CS1"/>
</dbReference>
<feature type="compositionally biased region" description="Polar residues" evidence="6">
    <location>
        <begin position="96"/>
        <end position="107"/>
    </location>
</feature>
<protein>
    <recommendedName>
        <fullName evidence="7">Enoyl reductase (ER) domain-containing protein</fullName>
    </recommendedName>
</protein>
<evidence type="ECO:0000313" key="9">
    <source>
        <dbReference type="Proteomes" id="UP000541444"/>
    </source>
</evidence>
<sequence length="549" mass="60364">MASKPIIVDDVVEAEELNLVLTRSNTQGMAESKRRTASTPIVVEDVVEDEVDGDKERYKNSKNCSSDNFVNLARPELPSPSLRSSSSPWKTGARPTPQQEITSSEGSCSRREEASPTRQPQLGSVLDDQSGVRRSTREDIPTDHDSSRKLEKERCAKGLGRREMLLDEEEELRSESTWLGRIITVSETTLHGQAYSSNSCKWLPKPEDYAVVNPTRGREQHKKLDTGPDDVSLTITHCGICYADVAWAKNIPRNTIYPVVPGHEIVGIVKEVGSNVRRFKVGDHVGVGPYVNSCKTCEHCKIREEVHCDAETTHTFNSVDEDGTITRGGYSSYIVVQEGYVFKIPDNYSLISAAPLLCAGITVYAPMMRHKMNEPGKSLGVIGLGGLGHLAVKFGKAFGLHVTVFSTSNSKKDEALNLLGADKFIISSDIQQMESSAKSLNFIIDTASGDHPFDPYMALLKPSGVLVLVGFPSEVKFNPMSLLAGSRVIAGSVAGGTKDMQEMLDFCATNNIHPEVEVIPIQYVNKALERMENRDVKYRFVIDIANSLK</sequence>
<feature type="compositionally biased region" description="Basic and acidic residues" evidence="6">
    <location>
        <begin position="135"/>
        <end position="154"/>
    </location>
</feature>
<comment type="caution">
    <text evidence="8">The sequence shown here is derived from an EMBL/GenBank/DDBJ whole genome shotgun (WGS) entry which is preliminary data.</text>
</comment>
<dbReference type="InterPro" id="IPR011032">
    <property type="entry name" value="GroES-like_sf"/>
</dbReference>
<evidence type="ECO:0000256" key="6">
    <source>
        <dbReference type="SAM" id="MobiDB-lite"/>
    </source>
</evidence>
<name>A0A7J7N9L7_9MAGN</name>
<dbReference type="InterPro" id="IPR036291">
    <property type="entry name" value="NAD(P)-bd_dom_sf"/>
</dbReference>
<dbReference type="InterPro" id="IPR013154">
    <property type="entry name" value="ADH-like_N"/>
</dbReference>
<dbReference type="PROSITE" id="PS00059">
    <property type="entry name" value="ADH_ZINC"/>
    <property type="match status" value="1"/>
</dbReference>
<dbReference type="EMBL" id="JACGCM010000971">
    <property type="protein sequence ID" value="KAF6163712.1"/>
    <property type="molecule type" value="Genomic_DNA"/>
</dbReference>
<evidence type="ECO:0000256" key="4">
    <source>
        <dbReference type="ARBA" id="ARBA00023002"/>
    </source>
</evidence>
<evidence type="ECO:0000259" key="7">
    <source>
        <dbReference type="SMART" id="SM00829"/>
    </source>
</evidence>
<dbReference type="SUPFAM" id="SSF51735">
    <property type="entry name" value="NAD(P)-binding Rossmann-fold domains"/>
    <property type="match status" value="1"/>
</dbReference>
<comment type="cofactor">
    <cofactor evidence="1 5">
        <name>Zn(2+)</name>
        <dbReference type="ChEBI" id="CHEBI:29105"/>
    </cofactor>
</comment>
<keyword evidence="4" id="KW-0560">Oxidoreductase</keyword>
<evidence type="ECO:0000313" key="8">
    <source>
        <dbReference type="EMBL" id="KAF6163712.1"/>
    </source>
</evidence>
<evidence type="ECO:0000256" key="2">
    <source>
        <dbReference type="ARBA" id="ARBA00022723"/>
    </source>
</evidence>
<feature type="domain" description="Enoyl reductase (ER)" evidence="7">
    <location>
        <begin position="217"/>
        <end position="542"/>
    </location>
</feature>
<organism evidence="8 9">
    <name type="scientific">Kingdonia uniflora</name>
    <dbReference type="NCBI Taxonomy" id="39325"/>
    <lineage>
        <taxon>Eukaryota</taxon>
        <taxon>Viridiplantae</taxon>
        <taxon>Streptophyta</taxon>
        <taxon>Embryophyta</taxon>
        <taxon>Tracheophyta</taxon>
        <taxon>Spermatophyta</taxon>
        <taxon>Magnoliopsida</taxon>
        <taxon>Ranunculales</taxon>
        <taxon>Circaeasteraceae</taxon>
        <taxon>Kingdonia</taxon>
    </lineage>
</organism>
<evidence type="ECO:0000256" key="1">
    <source>
        <dbReference type="ARBA" id="ARBA00001947"/>
    </source>
</evidence>
<comment type="similarity">
    <text evidence="5">Belongs to the zinc-containing alcohol dehydrogenase family.</text>
</comment>
<dbReference type="SUPFAM" id="SSF50129">
    <property type="entry name" value="GroES-like"/>
    <property type="match status" value="1"/>
</dbReference>
<dbReference type="FunFam" id="3.40.50.720:FF:000022">
    <property type="entry name" value="Cinnamyl alcohol dehydrogenase"/>
    <property type="match status" value="1"/>
</dbReference>
<gene>
    <name evidence="8" type="ORF">GIB67_036172</name>
</gene>
<dbReference type="Gene3D" id="3.90.180.10">
    <property type="entry name" value="Medium-chain alcohol dehydrogenases, catalytic domain"/>
    <property type="match status" value="1"/>
</dbReference>
<feature type="compositionally biased region" description="Low complexity" evidence="6">
    <location>
        <begin position="74"/>
        <end position="88"/>
    </location>
</feature>
<reference evidence="8 9" key="1">
    <citation type="journal article" date="2020" name="IScience">
        <title>Genome Sequencing of the Endangered Kingdonia uniflora (Circaeasteraceae, Ranunculales) Reveals Potential Mechanisms of Evolutionary Specialization.</title>
        <authorList>
            <person name="Sun Y."/>
            <person name="Deng T."/>
            <person name="Zhang A."/>
            <person name="Moore M.J."/>
            <person name="Landis J.B."/>
            <person name="Lin N."/>
            <person name="Zhang H."/>
            <person name="Zhang X."/>
            <person name="Huang J."/>
            <person name="Zhang X."/>
            <person name="Sun H."/>
            <person name="Wang H."/>
        </authorList>
    </citation>
    <scope>NUCLEOTIDE SEQUENCE [LARGE SCALE GENOMIC DNA]</scope>
    <source>
        <strain evidence="8">TB1705</strain>
        <tissue evidence="8">Leaf</tissue>
    </source>
</reference>
<dbReference type="Pfam" id="PF00107">
    <property type="entry name" value="ADH_zinc_N"/>
    <property type="match status" value="1"/>
</dbReference>
<dbReference type="Pfam" id="PF08240">
    <property type="entry name" value="ADH_N"/>
    <property type="match status" value="1"/>
</dbReference>
<keyword evidence="3 5" id="KW-0862">Zinc</keyword>
<dbReference type="OrthoDB" id="1879366at2759"/>
<dbReference type="InterPro" id="IPR047109">
    <property type="entry name" value="CAD-like"/>
</dbReference>
<keyword evidence="9" id="KW-1185">Reference proteome</keyword>
<evidence type="ECO:0000256" key="5">
    <source>
        <dbReference type="RuleBase" id="RU361277"/>
    </source>
</evidence>
<dbReference type="SMART" id="SM00829">
    <property type="entry name" value="PKS_ER"/>
    <property type="match status" value="1"/>
</dbReference>
<dbReference type="CDD" id="cd05283">
    <property type="entry name" value="CAD1"/>
    <property type="match status" value="1"/>
</dbReference>
<dbReference type="AlphaFoldDB" id="A0A7J7N9L7"/>
<dbReference type="InterPro" id="IPR013149">
    <property type="entry name" value="ADH-like_C"/>
</dbReference>
<dbReference type="FunFam" id="3.90.180.10:FF:000100">
    <property type="entry name" value="Putative cinnamyl alcohol dehydrogenase 6"/>
    <property type="match status" value="1"/>
</dbReference>
<dbReference type="GO" id="GO:0016616">
    <property type="term" value="F:oxidoreductase activity, acting on the CH-OH group of donors, NAD or NADP as acceptor"/>
    <property type="evidence" value="ECO:0007669"/>
    <property type="project" value="InterPro"/>
</dbReference>
<dbReference type="InterPro" id="IPR020843">
    <property type="entry name" value="ER"/>
</dbReference>
<dbReference type="InterPro" id="IPR002328">
    <property type="entry name" value="ADH_Zn_CS"/>
</dbReference>